<keyword evidence="5" id="KW-1185">Reference proteome</keyword>
<dbReference type="Proteomes" id="UP000760545">
    <property type="component" value="Unassembled WGS sequence"/>
</dbReference>
<dbReference type="EMBL" id="JAAVJS010000817">
    <property type="protein sequence ID" value="NJX17584.1"/>
    <property type="molecule type" value="Genomic_DNA"/>
</dbReference>
<comment type="caution">
    <text evidence="4">The sequence shown here is derived from an EMBL/GenBank/DDBJ whole genome shotgun (WGS) entry which is preliminary data.</text>
</comment>
<keyword evidence="3" id="KW-0998">Cell outer membrane</keyword>
<evidence type="ECO:0000313" key="4">
    <source>
        <dbReference type="EMBL" id="NJX17584.1"/>
    </source>
</evidence>
<feature type="non-terminal residue" evidence="4">
    <location>
        <position position="96"/>
    </location>
</feature>
<feature type="non-terminal residue" evidence="4">
    <location>
        <position position="1"/>
    </location>
</feature>
<name>A0ABX1DIM0_9FLAO</name>
<evidence type="ECO:0000256" key="3">
    <source>
        <dbReference type="ARBA" id="ARBA00023237"/>
    </source>
</evidence>
<organism evidence="4 5">
    <name type="scientific">Tamlana crocina</name>
    <dbReference type="NCBI Taxonomy" id="393006"/>
    <lineage>
        <taxon>Bacteria</taxon>
        <taxon>Pseudomonadati</taxon>
        <taxon>Bacteroidota</taxon>
        <taxon>Flavobacteriia</taxon>
        <taxon>Flavobacteriales</taxon>
        <taxon>Flavobacteriaceae</taxon>
        <taxon>Tamlana</taxon>
    </lineage>
</organism>
<comment type="subcellular location">
    <subcellularLocation>
        <location evidence="1">Cell outer membrane</location>
    </subcellularLocation>
</comment>
<proteinExistence type="predicted"/>
<dbReference type="Gene3D" id="2.40.170.20">
    <property type="entry name" value="TonB-dependent receptor, beta-barrel domain"/>
    <property type="match status" value="1"/>
</dbReference>
<keyword evidence="2" id="KW-0472">Membrane</keyword>
<evidence type="ECO:0000313" key="5">
    <source>
        <dbReference type="Proteomes" id="UP000760545"/>
    </source>
</evidence>
<sequence length="96" mass="10702">KISATVSTGKLDNGWAATVSGARTVGDGYVDGTEFSGFSYFINIAKDFNEDHQLSFTAFGAQQRHGQRQNALPMEIYRLSERGTRFNQDWGYRNGD</sequence>
<dbReference type="SUPFAM" id="SSF56935">
    <property type="entry name" value="Porins"/>
    <property type="match status" value="1"/>
</dbReference>
<gene>
    <name evidence="4" type="ORF">HC176_19125</name>
</gene>
<evidence type="ECO:0000256" key="2">
    <source>
        <dbReference type="ARBA" id="ARBA00023136"/>
    </source>
</evidence>
<protein>
    <submittedName>
        <fullName evidence="4">TonB-dependent receptor</fullName>
    </submittedName>
</protein>
<dbReference type="InterPro" id="IPR036942">
    <property type="entry name" value="Beta-barrel_TonB_sf"/>
</dbReference>
<evidence type="ECO:0000256" key="1">
    <source>
        <dbReference type="ARBA" id="ARBA00004442"/>
    </source>
</evidence>
<accession>A0ABX1DIM0</accession>
<keyword evidence="4" id="KW-0675">Receptor</keyword>
<reference evidence="4 5" key="1">
    <citation type="submission" date="2020-03" db="EMBL/GenBank/DDBJ databases">
        <title>Tamlana sp. nov, isolated from XXX.</title>
        <authorList>
            <person name="Cao W.R."/>
        </authorList>
    </citation>
    <scope>NUCLEOTIDE SEQUENCE [LARGE SCALE GENOMIC DNA]</scope>
    <source>
        <strain evidence="4 5">HST1-43</strain>
    </source>
</reference>